<dbReference type="PANTHER" id="PTHR11538:SF26">
    <property type="entry name" value="FERREDOXIN-FOLD ANTICODON-BINDING DOMAIN-CONTAINING PROTEIN 1"/>
    <property type="match status" value="1"/>
</dbReference>
<sequence>MTGSVLLLGDGNFSFSLALVKFLRSLDPELLKRAHSYLHHEDHANGLAVLATSFDSYDTLIAKYPESKDILRKLVALENTQVMHNINAWELSTTFARTFDAIVWNHPHLGTEDFRLHGFLMAHFFHSCSEVLSPRGHVCVSVVSGQDERWDLVGQAQKAGLGLVGTEEFVEGDWPGYIVKRNTSGKSSS</sequence>
<evidence type="ECO:0000313" key="3">
    <source>
        <dbReference type="Proteomes" id="UP000319731"/>
    </source>
</evidence>
<name>A0A507CBX6_9FUNG</name>
<evidence type="ECO:0000259" key="1">
    <source>
        <dbReference type="Pfam" id="PF10354"/>
    </source>
</evidence>
<accession>A0A507CBX6</accession>
<dbReference type="GO" id="GO:0005737">
    <property type="term" value="C:cytoplasm"/>
    <property type="evidence" value="ECO:0007669"/>
    <property type="project" value="TreeGrafter"/>
</dbReference>
<dbReference type="PANTHER" id="PTHR11538">
    <property type="entry name" value="PHENYLALANYL-TRNA SYNTHETASE"/>
    <property type="match status" value="1"/>
</dbReference>
<dbReference type="GeneID" id="42003255"/>
<dbReference type="AlphaFoldDB" id="A0A507CBX6"/>
<dbReference type="InterPro" id="IPR019446">
    <property type="entry name" value="BMT5-like"/>
</dbReference>
<dbReference type="SUPFAM" id="SSF53335">
    <property type="entry name" value="S-adenosyl-L-methionine-dependent methyltransferases"/>
    <property type="match status" value="1"/>
</dbReference>
<keyword evidence="3" id="KW-1185">Reference proteome</keyword>
<comment type="caution">
    <text evidence="2">The sequence shown here is derived from an EMBL/GenBank/DDBJ whole genome shotgun (WGS) entry which is preliminary data.</text>
</comment>
<dbReference type="EMBL" id="QEAO01000008">
    <property type="protein sequence ID" value="TPX35516.1"/>
    <property type="molecule type" value="Genomic_DNA"/>
</dbReference>
<dbReference type="Proteomes" id="UP000319731">
    <property type="component" value="Unassembled WGS sequence"/>
</dbReference>
<evidence type="ECO:0000313" key="2">
    <source>
        <dbReference type="EMBL" id="TPX35516.1"/>
    </source>
</evidence>
<dbReference type="InterPro" id="IPR029063">
    <property type="entry name" value="SAM-dependent_MTases_sf"/>
</dbReference>
<protein>
    <recommendedName>
        <fullName evidence="1">25S rRNA (uridine-N(3))-methyltransferase BMT5-like domain-containing protein</fullName>
    </recommendedName>
</protein>
<feature type="domain" description="25S rRNA (uridine-N(3))-methyltransferase BMT5-like" evidence="1">
    <location>
        <begin position="6"/>
        <end position="181"/>
    </location>
</feature>
<organism evidence="2 3">
    <name type="scientific">Synchytrium microbalum</name>
    <dbReference type="NCBI Taxonomy" id="1806994"/>
    <lineage>
        <taxon>Eukaryota</taxon>
        <taxon>Fungi</taxon>
        <taxon>Fungi incertae sedis</taxon>
        <taxon>Chytridiomycota</taxon>
        <taxon>Chytridiomycota incertae sedis</taxon>
        <taxon>Chytridiomycetes</taxon>
        <taxon>Synchytriales</taxon>
        <taxon>Synchytriaceae</taxon>
        <taxon>Synchytrium</taxon>
    </lineage>
</organism>
<reference evidence="2 3" key="1">
    <citation type="journal article" date="2019" name="Sci. Rep.">
        <title>Comparative genomics of chytrid fungi reveal insights into the obligate biotrophic and pathogenic lifestyle of Synchytrium endobioticum.</title>
        <authorList>
            <person name="van de Vossenberg B.T.L.H."/>
            <person name="Warris S."/>
            <person name="Nguyen H.D.T."/>
            <person name="van Gent-Pelzer M.P.E."/>
            <person name="Joly D.L."/>
            <person name="van de Geest H.C."/>
            <person name="Bonants P.J.M."/>
            <person name="Smith D.S."/>
            <person name="Levesque C.A."/>
            <person name="van der Lee T.A.J."/>
        </authorList>
    </citation>
    <scope>NUCLEOTIDE SEQUENCE [LARGE SCALE GENOMIC DNA]</scope>
    <source>
        <strain evidence="2 3">JEL517</strain>
    </source>
</reference>
<dbReference type="GO" id="GO:0070475">
    <property type="term" value="P:rRNA base methylation"/>
    <property type="evidence" value="ECO:0007669"/>
    <property type="project" value="InterPro"/>
</dbReference>
<proteinExistence type="predicted"/>
<dbReference type="GO" id="GO:0070042">
    <property type="term" value="F:rRNA (uridine-N3-)-methyltransferase activity"/>
    <property type="evidence" value="ECO:0007669"/>
    <property type="project" value="InterPro"/>
</dbReference>
<dbReference type="RefSeq" id="XP_031025989.1">
    <property type="nucleotide sequence ID" value="XM_031167958.1"/>
</dbReference>
<gene>
    <name evidence="2" type="ORF">SmJEL517_g02030</name>
</gene>
<dbReference type="OrthoDB" id="273345at2759"/>
<dbReference type="Pfam" id="PF10354">
    <property type="entry name" value="BMT5-like"/>
    <property type="match status" value="1"/>
</dbReference>
<dbReference type="STRING" id="1806994.A0A507CBX6"/>